<accession>A0A1I4YKH7</accession>
<gene>
    <name evidence="1" type="ORF">SAMN05421738_11190</name>
</gene>
<dbReference type="RefSeq" id="WP_092908811.1">
    <property type="nucleotide sequence ID" value="NZ_FOUZ01000011.1"/>
</dbReference>
<organism evidence="1 2">
    <name type="scientific">Algoriella xinjiangensis</name>
    <dbReference type="NCBI Taxonomy" id="684065"/>
    <lineage>
        <taxon>Bacteria</taxon>
        <taxon>Pseudomonadati</taxon>
        <taxon>Bacteroidota</taxon>
        <taxon>Flavobacteriia</taxon>
        <taxon>Flavobacteriales</taxon>
        <taxon>Weeksellaceae</taxon>
        <taxon>Algoriella</taxon>
    </lineage>
</organism>
<proteinExistence type="predicted"/>
<protein>
    <submittedName>
        <fullName evidence="1">Uncharacterized protein</fullName>
    </submittedName>
</protein>
<dbReference type="Proteomes" id="UP000199149">
    <property type="component" value="Unassembled WGS sequence"/>
</dbReference>
<dbReference type="EMBL" id="FOUZ01000011">
    <property type="protein sequence ID" value="SFN38477.1"/>
    <property type="molecule type" value="Genomic_DNA"/>
</dbReference>
<evidence type="ECO:0000313" key="2">
    <source>
        <dbReference type="Proteomes" id="UP000199149"/>
    </source>
</evidence>
<dbReference type="STRING" id="684065.SAMN05421738_11190"/>
<name>A0A1I4YKH7_9FLAO</name>
<keyword evidence="2" id="KW-1185">Reference proteome</keyword>
<dbReference type="OrthoDB" id="1424919at2"/>
<reference evidence="2" key="1">
    <citation type="submission" date="2016-10" db="EMBL/GenBank/DDBJ databases">
        <authorList>
            <person name="Varghese N."/>
            <person name="Submissions S."/>
        </authorList>
    </citation>
    <scope>NUCLEOTIDE SEQUENCE [LARGE SCALE GENOMIC DNA]</scope>
    <source>
        <strain evidence="2">XJ109</strain>
    </source>
</reference>
<sequence length="216" mass="25418">MKTYIAEIIPKIQKFSQKLDNLSMLTNQHWVVLDELTQVKTVYIFRDNGELLIAVNGKVDKAKWEYLGNSSILIDLKENSYLFRHGFFDENILALKIDNKNEYAILINESKYQKELNSISAIIRFLSQNYIENPLIINKQGLGKQDIFITNIVFKRNGYTFKMGSYKEFSAKLSNGKFIDFYQKKSNEKYFIYNKNEIIIFPDKDTCVKFIEEKNL</sequence>
<evidence type="ECO:0000313" key="1">
    <source>
        <dbReference type="EMBL" id="SFN38477.1"/>
    </source>
</evidence>
<dbReference type="AlphaFoldDB" id="A0A1I4YKH7"/>